<proteinExistence type="predicted"/>
<keyword evidence="1" id="KW-1133">Transmembrane helix</keyword>
<organism evidence="2 3">
    <name type="scientific">Enterococcus durans</name>
    <dbReference type="NCBI Taxonomy" id="53345"/>
    <lineage>
        <taxon>Bacteria</taxon>
        <taxon>Bacillati</taxon>
        <taxon>Bacillota</taxon>
        <taxon>Bacilli</taxon>
        <taxon>Lactobacillales</taxon>
        <taxon>Enterococcaceae</taxon>
        <taxon>Enterococcus</taxon>
    </lineage>
</organism>
<feature type="transmembrane region" description="Helical" evidence="1">
    <location>
        <begin position="187"/>
        <end position="209"/>
    </location>
</feature>
<dbReference type="AlphaFoldDB" id="A0AB36S5I5"/>
<dbReference type="Proteomes" id="UP000220669">
    <property type="component" value="Unassembled WGS sequence"/>
</dbReference>
<feature type="transmembrane region" description="Helical" evidence="1">
    <location>
        <begin position="277"/>
        <end position="297"/>
    </location>
</feature>
<feature type="transmembrane region" description="Helical" evidence="1">
    <location>
        <begin position="246"/>
        <end position="268"/>
    </location>
</feature>
<comment type="caution">
    <text evidence="2">The sequence shown here is derived from an EMBL/GenBank/DDBJ whole genome shotgun (WGS) entry which is preliminary data.</text>
</comment>
<feature type="transmembrane region" description="Helical" evidence="1">
    <location>
        <begin position="342"/>
        <end position="362"/>
    </location>
</feature>
<feature type="transmembrane region" description="Helical" evidence="1">
    <location>
        <begin position="216"/>
        <end position="234"/>
    </location>
</feature>
<evidence type="ECO:0000313" key="3">
    <source>
        <dbReference type="Proteomes" id="UP000220669"/>
    </source>
</evidence>
<name>A0AB36S5I5_9ENTE</name>
<dbReference type="EMBL" id="PDEB01000004">
    <property type="protein sequence ID" value="PEH44141.1"/>
    <property type="molecule type" value="Genomic_DNA"/>
</dbReference>
<feature type="transmembrane region" description="Helical" evidence="1">
    <location>
        <begin position="309"/>
        <end position="330"/>
    </location>
</feature>
<keyword evidence="1" id="KW-0812">Transmembrane</keyword>
<feature type="transmembrane region" description="Helical" evidence="1">
    <location>
        <begin position="20"/>
        <end position="42"/>
    </location>
</feature>
<gene>
    <name evidence="2" type="ORF">CRM96_03560</name>
</gene>
<evidence type="ECO:0000256" key="1">
    <source>
        <dbReference type="SAM" id="Phobius"/>
    </source>
</evidence>
<reference evidence="2 3" key="1">
    <citation type="submission" date="2017-09" db="EMBL/GenBank/DDBJ databases">
        <title>FDA dAtabase for Regulatory Grade micrObial Sequences (FDA-ARGOS): Supporting development and validation of Infectious Disease Dx tests.</title>
        <authorList>
            <person name="Minogue T."/>
            <person name="Wolcott M."/>
            <person name="Wasieloski L."/>
            <person name="Aguilar W."/>
            <person name="Moore D."/>
            <person name="Tallon L.J."/>
            <person name="Sadzewicz L."/>
            <person name="Ott S."/>
            <person name="Zhao X."/>
            <person name="Nagaraj S."/>
            <person name="Vavikolanu K."/>
            <person name="Aluvathingal J."/>
            <person name="Nadendla S."/>
            <person name="Sichtig H."/>
        </authorList>
    </citation>
    <scope>NUCLEOTIDE SEQUENCE [LARGE SCALE GENOMIC DNA]</scope>
    <source>
        <strain evidence="2 3">FDAARGOS_396</strain>
    </source>
</reference>
<protein>
    <submittedName>
        <fullName evidence="2">GHKL domain-containing protein</fullName>
    </submittedName>
</protein>
<evidence type="ECO:0000313" key="2">
    <source>
        <dbReference type="EMBL" id="PEH44141.1"/>
    </source>
</evidence>
<accession>A0AB36S5I5</accession>
<dbReference type="RefSeq" id="WP_016177060.1">
    <property type="nucleotide sequence ID" value="NZ_CP065535.1"/>
</dbReference>
<sequence length="619" mass="71778">MKIFNNNNNTKEQSSLKIKWIFLIILCSLFLLSIFYFFYYIFAPTDRGNVTELTDSWSYYSKSDPDFHFDSRYVTHLPKIDRNETFVMETTLKEQVNDSNLLIKGNHQWIRVYLDKQLLYDRSHILEENNPGLSLAVIDLPTDYAGKILKIEVASPYRNYAGFPPKVYIGTTGPMISFIFSQSIPQVVTMIIAVFLAIGTLSYSTFILYKKRKLDVSLLILSCFALVLGFQSVSEDILSGVLFEPIVHPILSHVFIILTSILIISYYLTRMIYYKKIYGLFCIVQISIQLGVLVYSLMTPNELPELMPIVNVVSVISTLVTSLASIGEAYKNNRFFVACTPWIVLIAIFHCMIYIQSALGIYQADINWSTILFVLILIVIVVYNIIEYIVSFDQHQRAVGFLEVKSDLLEQHYDQLREHIQEISSLRHEFIQNMENIEDLILENKSLEAQNEIRGILNEAQNFKFIFSYSAHQLTNLILARYQDIASKRNIQVEFKADLPEKPAVSDNDLTQLLIHVLEHSFRETHAIEDPMQRKISLHLKEKEDELLIHCEHSAHYETNLFSHGITEELQEKEQFDLTMIKDIAERYAGTLRQEKDNKSDRLTIQLKHRSKIRENKAM</sequence>
<feature type="transmembrane region" description="Helical" evidence="1">
    <location>
        <begin position="368"/>
        <end position="386"/>
    </location>
</feature>
<keyword evidence="1" id="KW-0472">Membrane</keyword>